<dbReference type="PROSITE" id="PS50887">
    <property type="entry name" value="GGDEF"/>
    <property type="match status" value="1"/>
</dbReference>
<dbReference type="OrthoDB" id="9804951at2"/>
<dbReference type="RefSeq" id="WP_023365543.1">
    <property type="nucleotide sequence ID" value="NC_022664.1"/>
</dbReference>
<dbReference type="InterPro" id="IPR043128">
    <property type="entry name" value="Rev_trsase/Diguanyl_cyclase"/>
</dbReference>
<dbReference type="InterPro" id="IPR050706">
    <property type="entry name" value="Cyclic-di-GMP_PDE-like"/>
</dbReference>
<dbReference type="InterPro" id="IPR035919">
    <property type="entry name" value="EAL_sf"/>
</dbReference>
<accession>U5T1X6</accession>
<evidence type="ECO:0008006" key="5">
    <source>
        <dbReference type="Google" id="ProtNLM"/>
    </source>
</evidence>
<dbReference type="InterPro" id="IPR001633">
    <property type="entry name" value="EAL_dom"/>
</dbReference>
<dbReference type="PANTHER" id="PTHR33121">
    <property type="entry name" value="CYCLIC DI-GMP PHOSPHODIESTERASE PDEF"/>
    <property type="match status" value="1"/>
</dbReference>
<dbReference type="Gene3D" id="3.20.20.450">
    <property type="entry name" value="EAL domain"/>
    <property type="match status" value="1"/>
</dbReference>
<dbReference type="SUPFAM" id="SSF141868">
    <property type="entry name" value="EAL domain-like"/>
    <property type="match status" value="1"/>
</dbReference>
<evidence type="ECO:0000313" key="4">
    <source>
        <dbReference type="Proteomes" id="UP000017640"/>
    </source>
</evidence>
<protein>
    <recommendedName>
        <fullName evidence="5">EAL domain-containing protein</fullName>
    </recommendedName>
</protein>
<dbReference type="HOGENOM" id="CLU_000445_70_50_6"/>
<dbReference type="SUPFAM" id="SSF55073">
    <property type="entry name" value="Nucleotide cyclase"/>
    <property type="match status" value="1"/>
</dbReference>
<proteinExistence type="predicted"/>
<evidence type="ECO:0000259" key="1">
    <source>
        <dbReference type="PROSITE" id="PS50883"/>
    </source>
</evidence>
<keyword evidence="4" id="KW-1185">Reference proteome</keyword>
<dbReference type="SUPFAM" id="SSF55781">
    <property type="entry name" value="GAF domain-like"/>
    <property type="match status" value="1"/>
</dbReference>
<dbReference type="InterPro" id="IPR003018">
    <property type="entry name" value="GAF"/>
</dbReference>
<dbReference type="InterPro" id="IPR029016">
    <property type="entry name" value="GAF-like_dom_sf"/>
</dbReference>
<dbReference type="GO" id="GO:0071111">
    <property type="term" value="F:cyclic-guanylate-specific phosphodiesterase activity"/>
    <property type="evidence" value="ECO:0007669"/>
    <property type="project" value="InterPro"/>
</dbReference>
<dbReference type="EMBL" id="CP005990">
    <property type="protein sequence ID" value="AGY91425.1"/>
    <property type="molecule type" value="Genomic_DNA"/>
</dbReference>
<dbReference type="SMART" id="SM00267">
    <property type="entry name" value="GGDEF"/>
    <property type="match status" value="1"/>
</dbReference>
<dbReference type="Gene3D" id="3.30.70.270">
    <property type="match status" value="1"/>
</dbReference>
<feature type="domain" description="GGDEF" evidence="2">
    <location>
        <begin position="208"/>
        <end position="352"/>
    </location>
</feature>
<sequence length="615" mass="67185">MSARDYLSDPARLEALDRLEVADRGTGAAIEALTRVTARFFGVERATVHLVDDERQSVQASSDGVCAPDVPLGKTFCERTVLYQDLVLIPDLREDTGFSASEFVTGPEQLRFYAGMPLRTDEGYVIGTLCLLDSRANIHRAFSDHQVAVYRDLAEAVVQTMALRDLHRSSQQRLLRVGEEDAVTGLLNRWGLTTRLVESLDSSTARHAGVGLIQIRLHGLARLKHAYGSGFGNQVLGAAIDRLRPLLARTEWIARISDAQLLIARIESGAHEPDVQSALAAALEARTEAVMEQFETPFRHEDTPLHLIPQLGVAYASVRQVSLYTLLDRVDGAVYKARRDYPDESGLCWSHSGLEAEYQEDVGLENRLRQAIEEGSLRVVYQPIVDLTAGNRIVGAEALVRWPQPSGPSISPGVFVPLAEEIGVIDQLGQWVFEQACRTLRHGCEQTGRTLWMSVNVSPRQLANSALASELERIARQAGVTPAQIRLEITESGLMQQADSIGTVLERLITAGFSLALDDFGTGHSSLSRLTHLPFQVLKVDRAFVSDSPNGPGAAVVASVSTLAEALGLKRVAEGVETAEEAAYVREHGYEFGQGFLYAEPLSAEAFVARLLSSE</sequence>
<dbReference type="KEGG" id="spiu:SPICUR_02050"/>
<dbReference type="eggNOG" id="COG2203">
    <property type="taxonomic scope" value="Bacteria"/>
</dbReference>
<dbReference type="InterPro" id="IPR029787">
    <property type="entry name" value="Nucleotide_cyclase"/>
</dbReference>
<dbReference type="InterPro" id="IPR000160">
    <property type="entry name" value="GGDEF_dom"/>
</dbReference>
<dbReference type="Pfam" id="PF00990">
    <property type="entry name" value="GGDEF"/>
    <property type="match status" value="1"/>
</dbReference>
<dbReference type="AlphaFoldDB" id="U5T1X6"/>
<dbReference type="PANTHER" id="PTHR33121:SF70">
    <property type="entry name" value="SIGNALING PROTEIN YKOW"/>
    <property type="match status" value="1"/>
</dbReference>
<dbReference type="Pfam" id="PF01590">
    <property type="entry name" value="GAF"/>
    <property type="match status" value="1"/>
</dbReference>
<gene>
    <name evidence="3" type="ORF">SPICUR_02050</name>
</gene>
<name>U5T1X6_9GAMM</name>
<dbReference type="Gene3D" id="3.30.450.40">
    <property type="match status" value="1"/>
</dbReference>
<dbReference type="SMART" id="SM00065">
    <property type="entry name" value="GAF"/>
    <property type="match status" value="1"/>
</dbReference>
<evidence type="ECO:0000259" key="2">
    <source>
        <dbReference type="PROSITE" id="PS50887"/>
    </source>
</evidence>
<dbReference type="eggNOG" id="COG2199">
    <property type="taxonomic scope" value="Bacteria"/>
</dbReference>
<dbReference type="SMART" id="SM00052">
    <property type="entry name" value="EAL"/>
    <property type="match status" value="1"/>
</dbReference>
<dbReference type="STRING" id="1335757.SPICUR_02050"/>
<dbReference type="PROSITE" id="PS50883">
    <property type="entry name" value="EAL"/>
    <property type="match status" value="1"/>
</dbReference>
<feature type="domain" description="EAL" evidence="1">
    <location>
        <begin position="361"/>
        <end position="615"/>
    </location>
</feature>
<organism evidence="3 4">
    <name type="scientific">Spiribacter curvatus</name>
    <dbReference type="NCBI Taxonomy" id="1335757"/>
    <lineage>
        <taxon>Bacteria</taxon>
        <taxon>Pseudomonadati</taxon>
        <taxon>Pseudomonadota</taxon>
        <taxon>Gammaproteobacteria</taxon>
        <taxon>Chromatiales</taxon>
        <taxon>Ectothiorhodospiraceae</taxon>
        <taxon>Spiribacter</taxon>
    </lineage>
</organism>
<evidence type="ECO:0000313" key="3">
    <source>
        <dbReference type="EMBL" id="AGY91425.1"/>
    </source>
</evidence>
<dbReference type="Pfam" id="PF00563">
    <property type="entry name" value="EAL"/>
    <property type="match status" value="1"/>
</dbReference>
<reference evidence="3 4" key="1">
    <citation type="journal article" date="2013" name="BMC Genomics">
        <title>Genomes of "Spiribacter", a streamlined, successful halophilic bacterium.</title>
        <authorList>
            <person name="Lopez-Perez M."/>
            <person name="Ghai R."/>
            <person name="Leon M.J."/>
            <person name="Rodriguez-Olmos A."/>
            <person name="Copa-Patino J.L."/>
            <person name="Soliveri J."/>
            <person name="Sanchez-Porro C."/>
            <person name="Ventosa A."/>
            <person name="Rodriguez-Valera F."/>
        </authorList>
    </citation>
    <scope>NUCLEOTIDE SEQUENCE [LARGE SCALE GENOMIC DNA]</scope>
    <source>
        <strain evidence="3 4">UAH-SP71</strain>
    </source>
</reference>
<dbReference type="Proteomes" id="UP000017640">
    <property type="component" value="Chromosome"/>
</dbReference>
<dbReference type="CDD" id="cd01948">
    <property type="entry name" value="EAL"/>
    <property type="match status" value="1"/>
</dbReference>
<dbReference type="eggNOG" id="COG2200">
    <property type="taxonomic scope" value="Bacteria"/>
</dbReference>